<proteinExistence type="predicted"/>
<dbReference type="EMBL" id="RKQN01000016">
    <property type="protein sequence ID" value="RPE73706.1"/>
    <property type="molecule type" value="Genomic_DNA"/>
</dbReference>
<protein>
    <recommendedName>
        <fullName evidence="3">Toprim domain-containing protein</fullName>
    </recommendedName>
</protein>
<evidence type="ECO:0008006" key="3">
    <source>
        <dbReference type="Google" id="ProtNLM"/>
    </source>
</evidence>
<dbReference type="AlphaFoldDB" id="A0A3N4USM0"/>
<gene>
    <name evidence="1" type="ORF">EDC50_3251</name>
</gene>
<dbReference type="Proteomes" id="UP000269708">
    <property type="component" value="Unassembled WGS sequence"/>
</dbReference>
<dbReference type="Gene3D" id="3.40.1360.10">
    <property type="match status" value="1"/>
</dbReference>
<dbReference type="SUPFAM" id="SSF56731">
    <property type="entry name" value="DNA primase core"/>
    <property type="match status" value="1"/>
</dbReference>
<name>A0A3N4USM0_9GAMM</name>
<comment type="caution">
    <text evidence="1">The sequence shown here is derived from an EMBL/GenBank/DDBJ whole genome shotgun (WGS) entry which is preliminary data.</text>
</comment>
<keyword evidence="2" id="KW-1185">Reference proteome</keyword>
<feature type="non-terminal residue" evidence="1">
    <location>
        <position position="332"/>
    </location>
</feature>
<sequence length="332" mass="35765">MLDFNFNDTAPEPEIPASERREAVRAALLSRLEAVLFTLFPAGRTRRGKFVIGDVLGSPGDSLEVVLDGDKAGLWTDRATGEGGDVFDLIAAHHGLDTHTEFHRVLEAAADLTGRARPVAPRGRKKDAAVDDLGPATAKWDYLDAQGRLIAVVYRYDPPGRKKEFRPWDAKRRKMAPPEPRPLYNQPGLAAASRVVLVEGEKCAQALIEIGIAATTAMHGANAPVDKTDWSPLAGKAVLIWPDRDKPGWEYAVQAAQAILSAGAKTCHILYPPEEAAEGWDAADAVMEGFDVAAFLAHGPRMQVHDIADPGEPVIGADESVWGTEDALALAF</sequence>
<organism evidence="1 2">
    <name type="scientific">Vulcaniibacterium tengchongense</name>
    <dbReference type="NCBI Taxonomy" id="1273429"/>
    <lineage>
        <taxon>Bacteria</taxon>
        <taxon>Pseudomonadati</taxon>
        <taxon>Pseudomonadota</taxon>
        <taxon>Gammaproteobacteria</taxon>
        <taxon>Lysobacterales</taxon>
        <taxon>Lysobacteraceae</taxon>
        <taxon>Vulcaniibacterium</taxon>
    </lineage>
</organism>
<evidence type="ECO:0000313" key="1">
    <source>
        <dbReference type="EMBL" id="RPE73706.1"/>
    </source>
</evidence>
<reference evidence="1 2" key="1">
    <citation type="submission" date="2018-11" db="EMBL/GenBank/DDBJ databases">
        <title>Genomic Encyclopedia of Type Strains, Phase IV (KMG-IV): sequencing the most valuable type-strain genomes for metagenomic binning, comparative biology and taxonomic classification.</title>
        <authorList>
            <person name="Goeker M."/>
        </authorList>
    </citation>
    <scope>NUCLEOTIDE SEQUENCE [LARGE SCALE GENOMIC DNA]</scope>
    <source>
        <strain evidence="1 2">DSM 25623</strain>
    </source>
</reference>
<dbReference type="InterPro" id="IPR034154">
    <property type="entry name" value="TOPRIM_DnaG/twinkle"/>
</dbReference>
<evidence type="ECO:0000313" key="2">
    <source>
        <dbReference type="Proteomes" id="UP000269708"/>
    </source>
</evidence>
<accession>A0A3N4USM0</accession>
<dbReference type="CDD" id="cd01029">
    <property type="entry name" value="TOPRIM_primases"/>
    <property type="match status" value="1"/>
</dbReference>